<dbReference type="SUPFAM" id="SSF52317">
    <property type="entry name" value="Class I glutamine amidotransferase-like"/>
    <property type="match status" value="1"/>
</dbReference>
<accession>A0A1B2I728</accession>
<dbReference type="GO" id="GO:0006598">
    <property type="term" value="P:polyamine catabolic process"/>
    <property type="evidence" value="ECO:0007669"/>
    <property type="project" value="TreeGrafter"/>
</dbReference>
<dbReference type="Proteomes" id="UP000093044">
    <property type="component" value="Chromosome"/>
</dbReference>
<dbReference type="EMBL" id="CP016757">
    <property type="protein sequence ID" value="ANZ45782.1"/>
    <property type="molecule type" value="Genomic_DNA"/>
</dbReference>
<keyword evidence="1" id="KW-0472">Membrane</keyword>
<evidence type="ECO:0000313" key="3">
    <source>
        <dbReference type="Proteomes" id="UP000093044"/>
    </source>
</evidence>
<keyword evidence="3" id="KW-1185">Reference proteome</keyword>
<keyword evidence="1" id="KW-0812">Transmembrane</keyword>
<dbReference type="InterPro" id="IPR030821">
    <property type="entry name" value="Synergist_CTERM"/>
</dbReference>
<evidence type="ECO:0000313" key="2">
    <source>
        <dbReference type="EMBL" id="ANZ45782.1"/>
    </source>
</evidence>
<dbReference type="InterPro" id="IPR011697">
    <property type="entry name" value="Peptidase_C26"/>
</dbReference>
<gene>
    <name evidence="2" type="ORF">BED41_12240</name>
</gene>
<dbReference type="KEGG" id="cpor:BED41_12240"/>
<dbReference type="GO" id="GO:0033969">
    <property type="term" value="F:gamma-glutamyl-gamma-aminobutyrate hydrolase activity"/>
    <property type="evidence" value="ECO:0007669"/>
    <property type="project" value="TreeGrafter"/>
</dbReference>
<evidence type="ECO:0008006" key="4">
    <source>
        <dbReference type="Google" id="ProtNLM"/>
    </source>
</evidence>
<dbReference type="AlphaFoldDB" id="A0A1B2I728"/>
<feature type="transmembrane region" description="Helical" evidence="1">
    <location>
        <begin position="407"/>
        <end position="425"/>
    </location>
</feature>
<dbReference type="PANTHER" id="PTHR43235">
    <property type="entry name" value="GLUTAMINE AMIDOTRANSFERASE PB2B2.05-RELATED"/>
    <property type="match status" value="1"/>
</dbReference>
<dbReference type="PANTHER" id="PTHR43235:SF1">
    <property type="entry name" value="GLUTAMINE AMIDOTRANSFERASE PB2B2.05-RELATED"/>
    <property type="match status" value="1"/>
</dbReference>
<dbReference type="GO" id="GO:0005829">
    <property type="term" value="C:cytosol"/>
    <property type="evidence" value="ECO:0007669"/>
    <property type="project" value="TreeGrafter"/>
</dbReference>
<organism evidence="2 3">
    <name type="scientific">Cloacibacillus porcorum</name>
    <dbReference type="NCBI Taxonomy" id="1197717"/>
    <lineage>
        <taxon>Bacteria</taxon>
        <taxon>Thermotogati</taxon>
        <taxon>Synergistota</taxon>
        <taxon>Synergistia</taxon>
        <taxon>Synergistales</taxon>
        <taxon>Synergistaceae</taxon>
        <taxon>Cloacibacillus</taxon>
    </lineage>
</organism>
<sequence>MAAETLSGAKLYSINESAMLEYNVVHSADVSEAKIVDKTGNGIDTVAKLKDIMGVPDAPAAVLSTDIGERTLGKAVIADLTIDDSGKIANIIVTKVRTRPVVGISWKSDKIGSDYKGFAEAFERNGAFAVFLPQVKSAEEAKEVLSKINGLFETGGEDWNPALYGEKQTPHGSSGWNDARDTSDISLMQQAVAMDVPLLAVCRGEQGFNVAMGGGLIQDVPYYLGQKVLAGEIDASRVTGVLKDTGYRKWNEATQTYDKVSCEDEPHYRVQIDGLIHSGGTGYHNLKSGDNIGILTGSKWLYDIIGDTSIDLVATAHHQAIDPQKLGKGLTIAAYSSDGIVEAIEHRDSLFALAVQWHPERDALKDTRGVDVDQDLCNAVLGALVKYAGTHADGPASHSSSSSGCNAGAAAGLMALLAMPLFFYVKKKR</sequence>
<dbReference type="Gene3D" id="3.40.50.880">
    <property type="match status" value="1"/>
</dbReference>
<evidence type="ECO:0000256" key="1">
    <source>
        <dbReference type="SAM" id="Phobius"/>
    </source>
</evidence>
<name>A0A1B2I728_9BACT</name>
<dbReference type="NCBIfam" id="TIGR04564">
    <property type="entry name" value="Synergist_CTERM"/>
    <property type="match status" value="1"/>
</dbReference>
<keyword evidence="1" id="KW-1133">Transmembrane helix</keyword>
<dbReference type="InterPro" id="IPR029062">
    <property type="entry name" value="Class_I_gatase-like"/>
</dbReference>
<protein>
    <recommendedName>
        <fullName evidence="4">Peptidase C26</fullName>
    </recommendedName>
</protein>
<dbReference type="Pfam" id="PF07722">
    <property type="entry name" value="Peptidase_C26"/>
    <property type="match status" value="2"/>
</dbReference>
<reference evidence="2" key="1">
    <citation type="submission" date="2016-08" db="EMBL/GenBank/DDBJ databases">
        <title>Complete genome of Cloacibacillus porcorum.</title>
        <authorList>
            <person name="Looft T."/>
            <person name="Bayles D.O."/>
            <person name="Alt D.P."/>
        </authorList>
    </citation>
    <scope>NUCLEOTIDE SEQUENCE [LARGE SCALE GENOMIC DNA]</scope>
    <source>
        <strain evidence="2">CL-84</strain>
    </source>
</reference>
<dbReference type="InterPro" id="IPR044668">
    <property type="entry name" value="PuuD-like"/>
</dbReference>
<proteinExistence type="predicted"/>